<protein>
    <submittedName>
        <fullName evidence="1">Uncharacterized protein</fullName>
    </submittedName>
</protein>
<dbReference type="RefSeq" id="WP_215239326.1">
    <property type="nucleotide sequence ID" value="NZ_CAJRAF010000002.1"/>
</dbReference>
<keyword evidence="2" id="KW-1185">Reference proteome</keyword>
<organism evidence="1 2">
    <name type="scientific">Dyadobacter helix</name>
    <dbReference type="NCBI Taxonomy" id="2822344"/>
    <lineage>
        <taxon>Bacteria</taxon>
        <taxon>Pseudomonadati</taxon>
        <taxon>Bacteroidota</taxon>
        <taxon>Cytophagia</taxon>
        <taxon>Cytophagales</taxon>
        <taxon>Spirosomataceae</taxon>
        <taxon>Dyadobacter</taxon>
    </lineage>
</organism>
<gene>
    <name evidence="1" type="ORF">DYBT9275_02751</name>
</gene>
<evidence type="ECO:0000313" key="1">
    <source>
        <dbReference type="EMBL" id="CAG5001837.1"/>
    </source>
</evidence>
<dbReference type="EMBL" id="CAJRAF010000002">
    <property type="protein sequence ID" value="CAG5001837.1"/>
    <property type="molecule type" value="Genomic_DNA"/>
</dbReference>
<dbReference type="AlphaFoldDB" id="A0A916NLM7"/>
<name>A0A916NLM7_9BACT</name>
<proteinExistence type="predicted"/>
<sequence length="92" mass="10649">MSSFGQIFFTTDKWKDAFQCWDDNQHLYEGKIQMVINTNFFTSGYWIEDIGKELAHGDIVYDSNKKVQALKARIESEIDRAESDGCSPQFVN</sequence>
<evidence type="ECO:0000313" key="2">
    <source>
        <dbReference type="Proteomes" id="UP000680038"/>
    </source>
</evidence>
<comment type="caution">
    <text evidence="1">The sequence shown here is derived from an EMBL/GenBank/DDBJ whole genome shotgun (WGS) entry which is preliminary data.</text>
</comment>
<accession>A0A916NLM7</accession>
<reference evidence="1" key="1">
    <citation type="submission" date="2021-04" db="EMBL/GenBank/DDBJ databases">
        <authorList>
            <person name="Rodrigo-Torres L."/>
            <person name="Arahal R. D."/>
            <person name="Lucena T."/>
        </authorList>
    </citation>
    <scope>NUCLEOTIDE SEQUENCE</scope>
    <source>
        <strain evidence="1">CECT 9275</strain>
    </source>
</reference>
<dbReference type="Proteomes" id="UP000680038">
    <property type="component" value="Unassembled WGS sequence"/>
</dbReference>